<accession>A0A8J3AFQ3</accession>
<evidence type="ECO:0000259" key="1">
    <source>
        <dbReference type="Pfam" id="PF01713"/>
    </source>
</evidence>
<sequence>MVAMSSRKLTLDLHPVYNRSDRIDAALREAMDEAEAIRARQLEIIYGKGSGALRKRVLRFLDRKDVRARYHRIDKDPGNSGHLHVHFRWSRGQ</sequence>
<evidence type="ECO:0000313" key="2">
    <source>
        <dbReference type="EMBL" id="GGI08196.1"/>
    </source>
</evidence>
<keyword evidence="3" id="KW-1185">Reference proteome</keyword>
<feature type="domain" description="Smr" evidence="1">
    <location>
        <begin position="11"/>
        <end position="88"/>
    </location>
</feature>
<proteinExistence type="predicted"/>
<gene>
    <name evidence="2" type="ORF">GCM10011354_27880</name>
</gene>
<protein>
    <submittedName>
        <fullName evidence="2">DNA mismatch repair protein MutS</fullName>
    </submittedName>
</protein>
<name>A0A8J3AFQ3_9ACTN</name>
<dbReference type="InterPro" id="IPR036063">
    <property type="entry name" value="Smr_dom_sf"/>
</dbReference>
<evidence type="ECO:0000313" key="3">
    <source>
        <dbReference type="Proteomes" id="UP000650511"/>
    </source>
</evidence>
<reference evidence="2" key="1">
    <citation type="journal article" date="2014" name="Int. J. Syst. Evol. Microbiol.">
        <title>Complete genome sequence of Corynebacterium casei LMG S-19264T (=DSM 44701T), isolated from a smear-ripened cheese.</title>
        <authorList>
            <consortium name="US DOE Joint Genome Institute (JGI-PGF)"/>
            <person name="Walter F."/>
            <person name="Albersmeier A."/>
            <person name="Kalinowski J."/>
            <person name="Ruckert C."/>
        </authorList>
    </citation>
    <scope>NUCLEOTIDE SEQUENCE</scope>
    <source>
        <strain evidence="2">CGMCC 1.14988</strain>
    </source>
</reference>
<comment type="caution">
    <text evidence="2">The sequence shown here is derived from an EMBL/GenBank/DDBJ whole genome shotgun (WGS) entry which is preliminary data.</text>
</comment>
<dbReference type="AlphaFoldDB" id="A0A8J3AFQ3"/>
<dbReference type="InterPro" id="IPR002625">
    <property type="entry name" value="Smr_dom"/>
</dbReference>
<dbReference type="EMBL" id="BMHA01000011">
    <property type="protein sequence ID" value="GGI08196.1"/>
    <property type="molecule type" value="Genomic_DNA"/>
</dbReference>
<organism evidence="2 3">
    <name type="scientific">Egicoccus halophilus</name>
    <dbReference type="NCBI Taxonomy" id="1670830"/>
    <lineage>
        <taxon>Bacteria</taxon>
        <taxon>Bacillati</taxon>
        <taxon>Actinomycetota</taxon>
        <taxon>Nitriliruptoria</taxon>
        <taxon>Egicoccales</taxon>
        <taxon>Egicoccaceae</taxon>
        <taxon>Egicoccus</taxon>
    </lineage>
</organism>
<dbReference type="Gene3D" id="3.30.1370.110">
    <property type="match status" value="1"/>
</dbReference>
<dbReference type="Proteomes" id="UP000650511">
    <property type="component" value="Unassembled WGS sequence"/>
</dbReference>
<dbReference type="SUPFAM" id="SSF160443">
    <property type="entry name" value="SMR domain-like"/>
    <property type="match status" value="1"/>
</dbReference>
<dbReference type="Pfam" id="PF01713">
    <property type="entry name" value="Smr"/>
    <property type="match status" value="1"/>
</dbReference>
<reference evidence="2" key="2">
    <citation type="submission" date="2020-09" db="EMBL/GenBank/DDBJ databases">
        <authorList>
            <person name="Sun Q."/>
            <person name="Zhou Y."/>
        </authorList>
    </citation>
    <scope>NUCLEOTIDE SEQUENCE</scope>
    <source>
        <strain evidence="2">CGMCC 1.14988</strain>
    </source>
</reference>